<dbReference type="KEGG" id="cter:A606_07260"/>
<dbReference type="GO" id="GO:0000976">
    <property type="term" value="F:transcription cis-regulatory region binding"/>
    <property type="evidence" value="ECO:0007669"/>
    <property type="project" value="TreeGrafter"/>
</dbReference>
<accession>S4XEV6</accession>
<evidence type="ECO:0000259" key="6">
    <source>
        <dbReference type="PROSITE" id="PS50977"/>
    </source>
</evidence>
<dbReference type="Proteomes" id="UP000014809">
    <property type="component" value="Chromosome"/>
</dbReference>
<dbReference type="PANTHER" id="PTHR30055:SF234">
    <property type="entry name" value="HTH-TYPE TRANSCRIPTIONAL REGULATOR BETI"/>
    <property type="match status" value="1"/>
</dbReference>
<evidence type="ECO:0000313" key="8">
    <source>
        <dbReference type="Proteomes" id="UP000014809"/>
    </source>
</evidence>
<keyword evidence="3" id="KW-0804">Transcription</keyword>
<dbReference type="InterPro" id="IPR036271">
    <property type="entry name" value="Tet_transcr_reg_TetR-rel_C_sf"/>
</dbReference>
<keyword evidence="2 4" id="KW-0238">DNA-binding</keyword>
<reference evidence="7 8" key="1">
    <citation type="submission" date="2012-06" db="EMBL/GenBank/DDBJ databases">
        <title>Complete genome sequence of Corynebacterium terpenotabidum Y-11 (=DSM 44721).</title>
        <authorList>
            <person name="Ruckert C."/>
            <person name="Albersmeier A."/>
            <person name="Al-Dilaimi A."/>
            <person name="Szczepanowski R."/>
            <person name="Kalinowski J."/>
        </authorList>
    </citation>
    <scope>NUCLEOTIDE SEQUENCE [LARGE SCALE GENOMIC DNA]</scope>
    <source>
        <strain evidence="7 8">Y-11</strain>
    </source>
</reference>
<dbReference type="Gene3D" id="1.10.357.10">
    <property type="entry name" value="Tetracycline Repressor, domain 2"/>
    <property type="match status" value="1"/>
</dbReference>
<feature type="region of interest" description="Disordered" evidence="5">
    <location>
        <begin position="1"/>
        <end position="23"/>
    </location>
</feature>
<dbReference type="InterPro" id="IPR050109">
    <property type="entry name" value="HTH-type_TetR-like_transc_reg"/>
</dbReference>
<organism evidence="7 8">
    <name type="scientific">Corynebacterium terpenotabidum Y-11</name>
    <dbReference type="NCBI Taxonomy" id="1200352"/>
    <lineage>
        <taxon>Bacteria</taxon>
        <taxon>Bacillati</taxon>
        <taxon>Actinomycetota</taxon>
        <taxon>Actinomycetes</taxon>
        <taxon>Mycobacteriales</taxon>
        <taxon>Corynebacteriaceae</taxon>
        <taxon>Corynebacterium</taxon>
    </lineage>
</organism>
<dbReference type="SUPFAM" id="SSF46689">
    <property type="entry name" value="Homeodomain-like"/>
    <property type="match status" value="1"/>
</dbReference>
<dbReference type="InterPro" id="IPR009057">
    <property type="entry name" value="Homeodomain-like_sf"/>
</dbReference>
<feature type="DNA-binding region" description="H-T-H motif" evidence="4">
    <location>
        <begin position="42"/>
        <end position="61"/>
    </location>
</feature>
<dbReference type="STRING" id="1200352.A606_07260"/>
<evidence type="ECO:0000256" key="4">
    <source>
        <dbReference type="PROSITE-ProRule" id="PRU00335"/>
    </source>
</evidence>
<proteinExistence type="predicted"/>
<keyword evidence="8" id="KW-1185">Reference proteome</keyword>
<dbReference type="SUPFAM" id="SSF48498">
    <property type="entry name" value="Tetracyclin repressor-like, C-terminal domain"/>
    <property type="match status" value="1"/>
</dbReference>
<dbReference type="InterPro" id="IPR001647">
    <property type="entry name" value="HTH_TetR"/>
</dbReference>
<dbReference type="eggNOG" id="COG1309">
    <property type="taxonomic scope" value="Bacteria"/>
</dbReference>
<dbReference type="Pfam" id="PF00440">
    <property type="entry name" value="TetR_N"/>
    <property type="match status" value="1"/>
</dbReference>
<dbReference type="OrthoDB" id="2570341at2"/>
<evidence type="ECO:0000256" key="5">
    <source>
        <dbReference type="SAM" id="MobiDB-lite"/>
    </source>
</evidence>
<evidence type="ECO:0000256" key="1">
    <source>
        <dbReference type="ARBA" id="ARBA00023015"/>
    </source>
</evidence>
<protein>
    <submittedName>
        <fullName evidence="7">TetR family transcriptional regulator</fullName>
    </submittedName>
</protein>
<feature type="compositionally biased region" description="Basic and acidic residues" evidence="5">
    <location>
        <begin position="1"/>
        <end position="10"/>
    </location>
</feature>
<feature type="domain" description="HTH tetR-type" evidence="6">
    <location>
        <begin position="19"/>
        <end position="79"/>
    </location>
</feature>
<dbReference type="EMBL" id="CP003696">
    <property type="protein sequence ID" value="AGP31099.1"/>
    <property type="molecule type" value="Genomic_DNA"/>
</dbReference>
<evidence type="ECO:0000256" key="2">
    <source>
        <dbReference type="ARBA" id="ARBA00023125"/>
    </source>
</evidence>
<evidence type="ECO:0000256" key="3">
    <source>
        <dbReference type="ARBA" id="ARBA00023163"/>
    </source>
</evidence>
<evidence type="ECO:0000313" key="7">
    <source>
        <dbReference type="EMBL" id="AGP31099.1"/>
    </source>
</evidence>
<dbReference type="GO" id="GO:0003700">
    <property type="term" value="F:DNA-binding transcription factor activity"/>
    <property type="evidence" value="ECO:0007669"/>
    <property type="project" value="TreeGrafter"/>
</dbReference>
<feature type="compositionally biased region" description="Basic residues" evidence="5">
    <location>
        <begin position="14"/>
        <end position="23"/>
    </location>
</feature>
<dbReference type="PROSITE" id="PS50977">
    <property type="entry name" value="HTH_TETR_2"/>
    <property type="match status" value="1"/>
</dbReference>
<dbReference type="HOGENOM" id="CLU_077880_0_0_11"/>
<dbReference type="PANTHER" id="PTHR30055">
    <property type="entry name" value="HTH-TYPE TRANSCRIPTIONAL REGULATOR RUTR"/>
    <property type="match status" value="1"/>
</dbReference>
<name>S4XEV6_9CORY</name>
<dbReference type="AlphaFoldDB" id="S4XEV6"/>
<sequence length="238" mass="26839">MHEPSHHLSEPHPAARKAGRKPRFSAEDVIREALDLGLDRFSLSEIARRLGVGTSALYRVYDSREALLSACMEIVVAEFTDIDDLVDPGADWQQILRAWAREYWRVCGVFPGLHDIAYDQAPEEGAFHPVFLPWRDRLAALGITEAQIYFAMATLRDNITGLQVRMDRLRGRHDGDQEFDRAETLTDGVTVDADTGEELAGDQAEQTFDFVIAGLENEWPEWQPPAYFRPDSKAAPTL</sequence>
<dbReference type="RefSeq" id="WP_020441460.1">
    <property type="nucleotide sequence ID" value="NC_021663.1"/>
</dbReference>
<dbReference type="PATRIC" id="fig|1200352.3.peg.1479"/>
<keyword evidence="1" id="KW-0805">Transcription regulation</keyword>
<gene>
    <name evidence="7" type="ORF">A606_07260</name>
</gene>